<dbReference type="InterPro" id="IPR010016">
    <property type="entry name" value="PxpB"/>
</dbReference>
<keyword evidence="1" id="KW-0547">Nucleotide-binding</keyword>
<organism evidence="5 6">
    <name type="scientific">Sutcliffiella cohnii</name>
    <dbReference type="NCBI Taxonomy" id="33932"/>
    <lineage>
        <taxon>Bacteria</taxon>
        <taxon>Bacillati</taxon>
        <taxon>Bacillota</taxon>
        <taxon>Bacilli</taxon>
        <taxon>Bacillales</taxon>
        <taxon>Bacillaceae</taxon>
        <taxon>Sutcliffiella</taxon>
    </lineage>
</organism>
<evidence type="ECO:0000259" key="4">
    <source>
        <dbReference type="SMART" id="SM00796"/>
    </source>
</evidence>
<dbReference type="InterPro" id="IPR003833">
    <property type="entry name" value="CT_C_D"/>
</dbReference>
<dbReference type="PANTHER" id="PTHR34698:SF2">
    <property type="entry name" value="5-OXOPROLINASE SUBUNIT B"/>
    <property type="match status" value="1"/>
</dbReference>
<keyword evidence="3" id="KW-0067">ATP-binding</keyword>
<dbReference type="EMBL" id="CP018866">
    <property type="protein sequence ID" value="AST93817.1"/>
    <property type="molecule type" value="Genomic_DNA"/>
</dbReference>
<evidence type="ECO:0000313" key="5">
    <source>
        <dbReference type="EMBL" id="AST93817.1"/>
    </source>
</evidence>
<name>A0A223KWM0_9BACI</name>
<accession>A0A223KWM0</accession>
<evidence type="ECO:0000256" key="1">
    <source>
        <dbReference type="ARBA" id="ARBA00022741"/>
    </source>
</evidence>
<dbReference type="GO" id="GO:0016787">
    <property type="term" value="F:hydrolase activity"/>
    <property type="evidence" value="ECO:0007669"/>
    <property type="project" value="UniProtKB-KW"/>
</dbReference>
<dbReference type="PANTHER" id="PTHR34698">
    <property type="entry name" value="5-OXOPROLINASE SUBUNIT B"/>
    <property type="match status" value="1"/>
</dbReference>
<dbReference type="AlphaFoldDB" id="A0A223KWM0"/>
<dbReference type="RefSeq" id="WP_066416081.1">
    <property type="nucleotide sequence ID" value="NZ_CP018866.1"/>
</dbReference>
<dbReference type="InterPro" id="IPR029000">
    <property type="entry name" value="Cyclophilin-like_dom_sf"/>
</dbReference>
<dbReference type="Pfam" id="PF02682">
    <property type="entry name" value="CT_C_D"/>
    <property type="match status" value="1"/>
</dbReference>
<evidence type="ECO:0000256" key="3">
    <source>
        <dbReference type="ARBA" id="ARBA00022840"/>
    </source>
</evidence>
<keyword evidence="2" id="KW-0378">Hydrolase</keyword>
<dbReference type="SUPFAM" id="SSF50891">
    <property type="entry name" value="Cyclophilin-like"/>
    <property type="match status" value="1"/>
</dbReference>
<proteinExistence type="predicted"/>
<dbReference type="Gene3D" id="2.40.100.10">
    <property type="entry name" value="Cyclophilin-like"/>
    <property type="match status" value="1"/>
</dbReference>
<evidence type="ECO:0000256" key="2">
    <source>
        <dbReference type="ARBA" id="ARBA00022801"/>
    </source>
</evidence>
<dbReference type="KEGG" id="bcoh:BC6307_22340"/>
<reference evidence="5 6" key="1">
    <citation type="submission" date="2016-12" db="EMBL/GenBank/DDBJ databases">
        <title>The whole genome sequencing and assembly of Bacillus cohnii DSM 6307T strain.</title>
        <authorList>
            <person name="Lee Y.-J."/>
            <person name="Yi H."/>
            <person name="Bahn Y.-S."/>
            <person name="Kim J.F."/>
            <person name="Lee D.-W."/>
        </authorList>
    </citation>
    <scope>NUCLEOTIDE SEQUENCE [LARGE SCALE GENOMIC DNA]</scope>
    <source>
        <strain evidence="5 6">DSM 6307</strain>
    </source>
</reference>
<dbReference type="SUPFAM" id="SSF160467">
    <property type="entry name" value="PH0987 N-terminal domain-like"/>
    <property type="match status" value="1"/>
</dbReference>
<dbReference type="STRING" id="1314751.GCA_001591425_02283"/>
<sequence length="237" mass="27117">MKINYQPIGDQAIRIEFPKSSSAYIPSILPLLRQKDIYGVTDITPGLTTITVYYQYPQTNYYRLEEILTKLLQNIDIEKATGLLRKVIVPVLYDGPDLKEVADYHQKKVSTIIEEHTQPFYRVAMLGFLPGFPYLTGLSNYLHTPRRQDPRLLVDAGSVGIGGEQTGIYPINSPGGWNIIGKTPLPLFQPESKEPFLFQEGDTVQFISITETEWSSWVKKVNENRNWRKEIISHEND</sequence>
<keyword evidence="6" id="KW-1185">Reference proteome</keyword>
<dbReference type="Gene3D" id="3.30.1360.40">
    <property type="match status" value="1"/>
</dbReference>
<feature type="domain" description="Carboxyltransferase" evidence="4">
    <location>
        <begin position="3"/>
        <end position="198"/>
    </location>
</feature>
<dbReference type="GO" id="GO:0005524">
    <property type="term" value="F:ATP binding"/>
    <property type="evidence" value="ECO:0007669"/>
    <property type="project" value="UniProtKB-KW"/>
</dbReference>
<evidence type="ECO:0000313" key="6">
    <source>
        <dbReference type="Proteomes" id="UP000215224"/>
    </source>
</evidence>
<gene>
    <name evidence="5" type="ORF">BC6307_22340</name>
</gene>
<dbReference type="NCBIfam" id="TIGR00370">
    <property type="entry name" value="5-oxoprolinase subunit PxpB"/>
    <property type="match status" value="1"/>
</dbReference>
<dbReference type="SMART" id="SM00796">
    <property type="entry name" value="AHS1"/>
    <property type="match status" value="1"/>
</dbReference>
<protein>
    <recommendedName>
        <fullName evidence="4">Carboxyltransferase domain-containing protein</fullName>
    </recommendedName>
</protein>
<dbReference type="Proteomes" id="UP000215224">
    <property type="component" value="Chromosome"/>
</dbReference>